<reference evidence="1 2" key="1">
    <citation type="submission" date="2013-11" db="EMBL/GenBank/DDBJ databases">
        <title>Draft genome of the bovine lungworm Dictyocaulus viviparus.</title>
        <authorList>
            <person name="Mitreva M."/>
        </authorList>
    </citation>
    <scope>NUCLEOTIDE SEQUENCE [LARGE SCALE GENOMIC DNA]</scope>
    <source>
        <strain evidence="1 2">HannoverDv2000</strain>
    </source>
</reference>
<evidence type="ECO:0000313" key="2">
    <source>
        <dbReference type="Proteomes" id="UP000053766"/>
    </source>
</evidence>
<organism evidence="1 2">
    <name type="scientific">Dictyocaulus viviparus</name>
    <name type="common">Bovine lungworm</name>
    <dbReference type="NCBI Taxonomy" id="29172"/>
    <lineage>
        <taxon>Eukaryota</taxon>
        <taxon>Metazoa</taxon>
        <taxon>Ecdysozoa</taxon>
        <taxon>Nematoda</taxon>
        <taxon>Chromadorea</taxon>
        <taxon>Rhabditida</taxon>
        <taxon>Rhabditina</taxon>
        <taxon>Rhabditomorpha</taxon>
        <taxon>Strongyloidea</taxon>
        <taxon>Metastrongylidae</taxon>
        <taxon>Dictyocaulus</taxon>
    </lineage>
</organism>
<dbReference type="Proteomes" id="UP000053766">
    <property type="component" value="Unassembled WGS sequence"/>
</dbReference>
<dbReference type="Gene3D" id="3.40.50.300">
    <property type="entry name" value="P-loop containing nucleotide triphosphate hydrolases"/>
    <property type="match status" value="1"/>
</dbReference>
<dbReference type="EMBL" id="KN716321">
    <property type="protein sequence ID" value="KJH47090.1"/>
    <property type="molecule type" value="Genomic_DNA"/>
</dbReference>
<dbReference type="AlphaFoldDB" id="A0A0D8XRE4"/>
<name>A0A0D8XRE4_DICVI</name>
<gene>
    <name evidence="1" type="ORF">DICVIV_06850</name>
</gene>
<accession>A0A0D8XRE4</accession>
<proteinExistence type="predicted"/>
<dbReference type="OrthoDB" id="5829348at2759"/>
<dbReference type="STRING" id="29172.A0A0D8XRE4"/>
<reference evidence="2" key="2">
    <citation type="journal article" date="2016" name="Sci. Rep.">
        <title>Dictyocaulus viviparus genome, variome and transcriptome elucidate lungworm biology and support future intervention.</title>
        <authorList>
            <person name="McNulty S.N."/>
            <person name="Strube C."/>
            <person name="Rosa B.A."/>
            <person name="Martin J.C."/>
            <person name="Tyagi R."/>
            <person name="Choi Y.J."/>
            <person name="Wang Q."/>
            <person name="Hallsworth Pepin K."/>
            <person name="Zhang X."/>
            <person name="Ozersky P."/>
            <person name="Wilson R.K."/>
            <person name="Sternberg P.W."/>
            <person name="Gasser R.B."/>
            <person name="Mitreva M."/>
        </authorList>
    </citation>
    <scope>NUCLEOTIDE SEQUENCE [LARGE SCALE GENOMIC DNA]</scope>
    <source>
        <strain evidence="2">HannoverDv2000</strain>
    </source>
</reference>
<evidence type="ECO:0000313" key="1">
    <source>
        <dbReference type="EMBL" id="KJH47090.1"/>
    </source>
</evidence>
<sequence length="329" mass="36984">MTSSIMNVGQKFIQPKTHKSDKLRLIKNPYFTLSWAFTRDPIGCYMTADLYEAGGNKLYATYCNLRSMEDVQRRFGSGRFAMGCAPSEPRDNNLHQHFANPPPLSVRIGNGVRHGDGGPGSQKGLVIEELTQRFDFTSITVEEIIFNCLPDKDDSGTLSVEWIFSMISDKLDASKHQRFVVDIVPSVTSISRADSFFDSNHERCLEEFEKQNPVMFALVLEVSEDVALQERNGNAVKEKKNDINKTTNENNQFDKDIDKGDRGKLEKRIHLYSLCSQPFIDYFKQTQRVISVTVPGSATNVASTVSTILIDHGFIEQQQPGRVVLFGVG</sequence>
<protein>
    <submittedName>
        <fullName evidence="1">Uncharacterized protein</fullName>
    </submittedName>
</protein>
<dbReference type="InterPro" id="IPR027417">
    <property type="entry name" value="P-loop_NTPase"/>
</dbReference>
<keyword evidence="2" id="KW-1185">Reference proteome</keyword>